<dbReference type="PROSITE" id="PS51747">
    <property type="entry name" value="CYT_DCMP_DEAMINASES_2"/>
    <property type="match status" value="1"/>
</dbReference>
<feature type="domain" description="CMP/dCMP-type deaminase" evidence="14">
    <location>
        <begin position="54"/>
        <end position="181"/>
    </location>
</feature>
<feature type="binding site" evidence="12">
    <location>
        <position position="139"/>
    </location>
    <ligand>
        <name>Zn(2+)</name>
        <dbReference type="ChEBI" id="CHEBI:29105"/>
        <note>catalytic</note>
    </ligand>
</feature>
<feature type="binding site" evidence="11">
    <location>
        <begin position="95"/>
        <end position="101"/>
    </location>
    <ligand>
        <name>substrate</name>
    </ligand>
</feature>
<dbReference type="PANTHER" id="PTHR11644">
    <property type="entry name" value="CYTIDINE DEAMINASE"/>
    <property type="match status" value="1"/>
</dbReference>
<accession>A0A0J6YSB4</accession>
<feature type="active site" description="Proton donor" evidence="10">
    <location>
        <position position="108"/>
    </location>
</feature>
<dbReference type="InterPro" id="IPR016193">
    <property type="entry name" value="Cytidine_deaminase-like"/>
</dbReference>
<organism evidence="15 16">
    <name type="scientific">Coccidioides immitis RMSCC 2394</name>
    <dbReference type="NCBI Taxonomy" id="404692"/>
    <lineage>
        <taxon>Eukaryota</taxon>
        <taxon>Fungi</taxon>
        <taxon>Dikarya</taxon>
        <taxon>Ascomycota</taxon>
        <taxon>Pezizomycotina</taxon>
        <taxon>Eurotiomycetes</taxon>
        <taxon>Eurotiomycetidae</taxon>
        <taxon>Onygenales</taxon>
        <taxon>Onygenaceae</taxon>
        <taxon>Coccidioides</taxon>
    </lineage>
</organism>
<keyword evidence="6 13" id="KW-0378">Hydrolase</keyword>
<dbReference type="GO" id="GO:0004126">
    <property type="term" value="F:cytidine deaminase activity"/>
    <property type="evidence" value="ECO:0007669"/>
    <property type="project" value="UniProtKB-UniRule"/>
</dbReference>
<dbReference type="Pfam" id="PF00383">
    <property type="entry name" value="dCMP_cyt_deam_1"/>
    <property type="match status" value="1"/>
</dbReference>
<evidence type="ECO:0000313" key="16">
    <source>
        <dbReference type="Proteomes" id="UP000054565"/>
    </source>
</evidence>
<comment type="catalytic activity">
    <reaction evidence="13">
        <text>2'-deoxycytidine + H2O + H(+) = 2'-deoxyuridine + NH4(+)</text>
        <dbReference type="Rhea" id="RHEA:13433"/>
        <dbReference type="ChEBI" id="CHEBI:15377"/>
        <dbReference type="ChEBI" id="CHEBI:15378"/>
        <dbReference type="ChEBI" id="CHEBI:15698"/>
        <dbReference type="ChEBI" id="CHEBI:16450"/>
        <dbReference type="ChEBI" id="CHEBI:28938"/>
        <dbReference type="EC" id="3.5.4.5"/>
    </reaction>
</comment>
<sequence>MLKKTPRPVRSLRMKLFPLRKTCKYTLDDDPTTRGKEQQKKKIAKMAAAALTEAELATLSSKAIGAKDVAYCPYSKFRVGASLLAEDGTFFVGANVENASYPVGICAEKCVFGTAVTAGHRSFKAVAVASDIIPGTSPCGSCRQFMRQFCPPSFPVYMYGNDGKYVMKTMGELLPDSFGPEDLER</sequence>
<dbReference type="NCBIfam" id="TIGR01354">
    <property type="entry name" value="cyt_deam_tetra"/>
    <property type="match status" value="1"/>
</dbReference>
<dbReference type="GO" id="GO:0072527">
    <property type="term" value="P:pyrimidine-containing compound metabolic process"/>
    <property type="evidence" value="ECO:0007669"/>
    <property type="project" value="UniProtKB-ARBA"/>
</dbReference>
<keyword evidence="7 12" id="KW-0862">Zinc</keyword>
<dbReference type="EMBL" id="DS028100">
    <property type="protein sequence ID" value="KMP09873.1"/>
    <property type="molecule type" value="Genomic_DNA"/>
</dbReference>
<dbReference type="SUPFAM" id="SSF53927">
    <property type="entry name" value="Cytidine deaminase-like"/>
    <property type="match status" value="1"/>
</dbReference>
<keyword evidence="5 12" id="KW-0479">Metal-binding</keyword>
<dbReference type="NCBIfam" id="NF004064">
    <property type="entry name" value="PRK05578.1"/>
    <property type="match status" value="1"/>
</dbReference>
<evidence type="ECO:0000256" key="13">
    <source>
        <dbReference type="RuleBase" id="RU364006"/>
    </source>
</evidence>
<evidence type="ECO:0000256" key="9">
    <source>
        <dbReference type="ARBA" id="ARBA00049558"/>
    </source>
</evidence>
<evidence type="ECO:0000256" key="1">
    <source>
        <dbReference type="ARBA" id="ARBA00001947"/>
    </source>
</evidence>
<comment type="similarity">
    <text evidence="3 13">Belongs to the cytidine and deoxycytidylate deaminase family.</text>
</comment>
<evidence type="ECO:0000256" key="6">
    <source>
        <dbReference type="ARBA" id="ARBA00022801"/>
    </source>
</evidence>
<reference evidence="16" key="1">
    <citation type="journal article" date="2010" name="Genome Res.">
        <title>Population genomic sequencing of Coccidioides fungi reveals recent hybridization and transposon control.</title>
        <authorList>
            <person name="Neafsey D.E."/>
            <person name="Barker B.M."/>
            <person name="Sharpton T.J."/>
            <person name="Stajich J.E."/>
            <person name="Park D.J."/>
            <person name="Whiston E."/>
            <person name="Hung C.-Y."/>
            <person name="McMahan C."/>
            <person name="White J."/>
            <person name="Sykes S."/>
            <person name="Heiman D."/>
            <person name="Young S."/>
            <person name="Zeng Q."/>
            <person name="Abouelleil A."/>
            <person name="Aftuck L."/>
            <person name="Bessette D."/>
            <person name="Brown A."/>
            <person name="FitzGerald M."/>
            <person name="Lui A."/>
            <person name="Macdonald J.P."/>
            <person name="Priest M."/>
            <person name="Orbach M.J."/>
            <person name="Galgiani J.N."/>
            <person name="Kirkland T.N."/>
            <person name="Cole G.T."/>
            <person name="Birren B.W."/>
            <person name="Henn M.R."/>
            <person name="Taylor J.W."/>
            <person name="Rounsley S.D."/>
        </authorList>
    </citation>
    <scope>NUCLEOTIDE SEQUENCE [LARGE SCALE GENOMIC DNA]</scope>
    <source>
        <strain evidence="16">RMSCC 2394</strain>
    </source>
</reference>
<evidence type="ECO:0000256" key="8">
    <source>
        <dbReference type="ARBA" id="ARBA00032005"/>
    </source>
</evidence>
<dbReference type="PANTHER" id="PTHR11644:SF2">
    <property type="entry name" value="CYTIDINE DEAMINASE"/>
    <property type="match status" value="1"/>
</dbReference>
<dbReference type="InterPro" id="IPR050202">
    <property type="entry name" value="Cyt/Deoxycyt_deaminase"/>
</dbReference>
<evidence type="ECO:0000256" key="7">
    <source>
        <dbReference type="ARBA" id="ARBA00022833"/>
    </source>
</evidence>
<proteinExistence type="inferred from homology"/>
<dbReference type="InterPro" id="IPR006262">
    <property type="entry name" value="Cyt_deam_tetra"/>
</dbReference>
<comment type="function">
    <text evidence="2 13">This enzyme scavenges exogenous and endogenous cytidine and 2'-deoxycytidine for UMP synthesis.</text>
</comment>
<dbReference type="Gene3D" id="3.40.140.10">
    <property type="entry name" value="Cytidine Deaminase, domain 2"/>
    <property type="match status" value="1"/>
</dbReference>
<feature type="binding site" evidence="12">
    <location>
        <position position="142"/>
    </location>
    <ligand>
        <name>Zn(2+)</name>
        <dbReference type="ChEBI" id="CHEBI:29105"/>
        <note>catalytic</note>
    </ligand>
</feature>
<gene>
    <name evidence="15" type="ORF">CIRG_09106</name>
</gene>
<evidence type="ECO:0000256" key="4">
    <source>
        <dbReference type="ARBA" id="ARBA00012783"/>
    </source>
</evidence>
<evidence type="ECO:0000313" key="15">
    <source>
        <dbReference type="EMBL" id="KMP09873.1"/>
    </source>
</evidence>
<dbReference type="OrthoDB" id="414540at2759"/>
<dbReference type="GO" id="GO:0055086">
    <property type="term" value="P:nucleobase-containing small molecule metabolic process"/>
    <property type="evidence" value="ECO:0007669"/>
    <property type="project" value="UniProtKB-ARBA"/>
</dbReference>
<dbReference type="InterPro" id="IPR002125">
    <property type="entry name" value="CMP_dCMP_dom"/>
</dbReference>
<dbReference type="CDD" id="cd01283">
    <property type="entry name" value="cytidine_deaminase"/>
    <property type="match status" value="1"/>
</dbReference>
<dbReference type="AlphaFoldDB" id="A0A0J6YSB4"/>
<dbReference type="GO" id="GO:0005829">
    <property type="term" value="C:cytosol"/>
    <property type="evidence" value="ECO:0007669"/>
    <property type="project" value="TreeGrafter"/>
</dbReference>
<evidence type="ECO:0000256" key="2">
    <source>
        <dbReference type="ARBA" id="ARBA00003949"/>
    </source>
</evidence>
<feature type="binding site" evidence="12">
    <location>
        <position position="106"/>
    </location>
    <ligand>
        <name>Zn(2+)</name>
        <dbReference type="ChEBI" id="CHEBI:29105"/>
        <note>catalytic</note>
    </ligand>
</feature>
<evidence type="ECO:0000256" key="11">
    <source>
        <dbReference type="PIRSR" id="PIRSR606262-2"/>
    </source>
</evidence>
<dbReference type="STRING" id="404692.A0A0J6YSB4"/>
<name>A0A0J6YSB4_COCIT</name>
<evidence type="ECO:0000256" key="12">
    <source>
        <dbReference type="PIRSR" id="PIRSR606262-3"/>
    </source>
</evidence>
<evidence type="ECO:0000256" key="3">
    <source>
        <dbReference type="ARBA" id="ARBA00006576"/>
    </source>
</evidence>
<dbReference type="Proteomes" id="UP000054565">
    <property type="component" value="Unassembled WGS sequence"/>
</dbReference>
<dbReference type="FunFam" id="3.40.140.10:FF:000008">
    <property type="entry name" value="Cytidine deaminase"/>
    <property type="match status" value="1"/>
</dbReference>
<comment type="catalytic activity">
    <reaction evidence="9 13">
        <text>cytidine + H2O + H(+) = uridine + NH4(+)</text>
        <dbReference type="Rhea" id="RHEA:16069"/>
        <dbReference type="ChEBI" id="CHEBI:15377"/>
        <dbReference type="ChEBI" id="CHEBI:15378"/>
        <dbReference type="ChEBI" id="CHEBI:16704"/>
        <dbReference type="ChEBI" id="CHEBI:17562"/>
        <dbReference type="ChEBI" id="CHEBI:28938"/>
        <dbReference type="EC" id="3.5.4.5"/>
    </reaction>
</comment>
<evidence type="ECO:0000256" key="5">
    <source>
        <dbReference type="ARBA" id="ARBA00022723"/>
    </source>
</evidence>
<dbReference type="EC" id="3.5.4.5" evidence="4 13"/>
<comment type="cofactor">
    <cofactor evidence="1 12 13">
        <name>Zn(2+)</name>
        <dbReference type="ChEBI" id="CHEBI:29105"/>
    </cofactor>
</comment>
<evidence type="ECO:0000259" key="14">
    <source>
        <dbReference type="PROSITE" id="PS51747"/>
    </source>
</evidence>
<protein>
    <recommendedName>
        <fullName evidence="4 13">Cytidine deaminase</fullName>
        <ecNumber evidence="4 13">3.5.4.5</ecNumber>
    </recommendedName>
    <alternativeName>
        <fullName evidence="8 13">Cytidine aminohydrolase</fullName>
    </alternativeName>
</protein>
<evidence type="ECO:0000256" key="10">
    <source>
        <dbReference type="PIRSR" id="PIRSR606262-1"/>
    </source>
</evidence>
<dbReference type="GO" id="GO:0008270">
    <property type="term" value="F:zinc ion binding"/>
    <property type="evidence" value="ECO:0007669"/>
    <property type="project" value="UniProtKB-UniRule"/>
</dbReference>